<dbReference type="AlphaFoldDB" id="A0A1M5MIC6"/>
<keyword evidence="2" id="KW-1185">Reference proteome</keyword>
<dbReference type="OrthoDB" id="286090at2"/>
<organism evidence="1 2">
    <name type="scientific">Streptoalloteichus hindustanus</name>
    <dbReference type="NCBI Taxonomy" id="2017"/>
    <lineage>
        <taxon>Bacteria</taxon>
        <taxon>Bacillati</taxon>
        <taxon>Actinomycetota</taxon>
        <taxon>Actinomycetes</taxon>
        <taxon>Pseudonocardiales</taxon>
        <taxon>Pseudonocardiaceae</taxon>
        <taxon>Streptoalloteichus</taxon>
    </lineage>
</organism>
<gene>
    <name evidence="1" type="ORF">SAMN05444320_113128</name>
</gene>
<evidence type="ECO:0000313" key="2">
    <source>
        <dbReference type="Proteomes" id="UP000184501"/>
    </source>
</evidence>
<evidence type="ECO:0000313" key="1">
    <source>
        <dbReference type="EMBL" id="SHG76971.1"/>
    </source>
</evidence>
<name>A0A1M5MIC6_STRHI</name>
<proteinExistence type="predicted"/>
<evidence type="ECO:0008006" key="3">
    <source>
        <dbReference type="Google" id="ProtNLM"/>
    </source>
</evidence>
<sequence length="318" mass="35124">MLPYVHRVTKFDPADRDEHGHYVGDQDVTSDHGVLEAAYLAAVTAFAEDTGVTTLTIRDPELAPGISFGAEAPMEGHGLIGLFPADLAGYHDGAQVPLALGVDLVRVMLREAGAWCRLEVEGRFFVHIGFDQYMYVGSAEPCDRAVAHARALGLFPERLVASPYDPSFDEPVDRRSADESFWAEVAELVDRRGTVILEEGYVQGASRWHRLHSTTIDAVRAALAPRARVLVWPELDTDNTTVLRRLAQDDVDQLVWEDENGVITDRFVRVALSPRQAAQVARTARAVMGLKSVEDERHPLLAAVLPDEDGVLRARWEP</sequence>
<accession>A0A1M5MIC6</accession>
<reference evidence="1 2" key="1">
    <citation type="submission" date="2016-11" db="EMBL/GenBank/DDBJ databases">
        <authorList>
            <person name="Jaros S."/>
            <person name="Januszkiewicz K."/>
            <person name="Wedrychowicz H."/>
        </authorList>
    </citation>
    <scope>NUCLEOTIDE SEQUENCE [LARGE SCALE GENOMIC DNA]</scope>
    <source>
        <strain evidence="1 2">DSM 44523</strain>
    </source>
</reference>
<protein>
    <recommendedName>
        <fullName evidence="3">Small subunit ribosomal protein S1</fullName>
    </recommendedName>
</protein>
<dbReference type="EMBL" id="FQVN01000013">
    <property type="protein sequence ID" value="SHG76971.1"/>
    <property type="molecule type" value="Genomic_DNA"/>
</dbReference>
<dbReference type="STRING" id="2017.SAMN05444320_113128"/>
<dbReference type="RefSeq" id="WP_073489215.1">
    <property type="nucleotide sequence ID" value="NZ_FQVN01000013.1"/>
</dbReference>
<dbReference type="Proteomes" id="UP000184501">
    <property type="component" value="Unassembled WGS sequence"/>
</dbReference>